<feature type="compositionally biased region" description="Polar residues" evidence="1">
    <location>
        <begin position="1"/>
        <end position="10"/>
    </location>
</feature>
<dbReference type="EMBL" id="LKST01000001">
    <property type="protein sequence ID" value="KQB84953.1"/>
    <property type="molecule type" value="Genomic_DNA"/>
</dbReference>
<gene>
    <name evidence="2" type="ORF">Cocul_00083</name>
</gene>
<evidence type="ECO:0000313" key="2">
    <source>
        <dbReference type="EMBL" id="KQB84953.1"/>
    </source>
</evidence>
<comment type="caution">
    <text evidence="2">The sequence shown here is derived from an EMBL/GenBank/DDBJ whole genome shotgun (WGS) entry which is preliminary data.</text>
</comment>
<accession>A0A0Q0YEW8</accession>
<feature type="region of interest" description="Disordered" evidence="1">
    <location>
        <begin position="1"/>
        <end position="34"/>
    </location>
</feature>
<sequence length="34" mass="3654">MPKTVHTLSGHTVELDDEPVNGTMTLSGDVVEED</sequence>
<organism evidence="2 3">
    <name type="scientific">Corynebacterium oculi</name>
    <dbReference type="NCBI Taxonomy" id="1544416"/>
    <lineage>
        <taxon>Bacteria</taxon>
        <taxon>Bacillati</taxon>
        <taxon>Actinomycetota</taxon>
        <taxon>Actinomycetes</taxon>
        <taxon>Mycobacteriales</taxon>
        <taxon>Corynebacteriaceae</taxon>
        <taxon>Corynebacterium</taxon>
    </lineage>
</organism>
<keyword evidence="3" id="KW-1185">Reference proteome</keyword>
<reference evidence="2 3" key="1">
    <citation type="submission" date="2015-10" db="EMBL/GenBank/DDBJ databases">
        <title>Corynebacteirum lowii and Corynebacterium oculi species nova, derived from human clinical disease and and emended description of Corynebacterium mastiditis.</title>
        <authorList>
            <person name="Bernard K."/>
            <person name="Pacheco A.L."/>
            <person name="Mcdougall C."/>
            <person name="Burtx T."/>
            <person name="Weibe D."/>
            <person name="Tyler S."/>
            <person name="Olson A.B."/>
            <person name="Cnockaert M."/>
            <person name="Eguchi H."/>
            <person name="Kuwahara T."/>
            <person name="Nakayama-Imaohji H."/>
            <person name="Boudewijins M."/>
            <person name="Van Hoecke F."/>
            <person name="Bernier A.-M."/>
            <person name="Vandamme P."/>
        </authorList>
    </citation>
    <scope>NUCLEOTIDE SEQUENCE [LARGE SCALE GENOMIC DNA]</scope>
    <source>
        <strain evidence="2 3">NML 130210</strain>
    </source>
</reference>
<evidence type="ECO:0000313" key="3">
    <source>
        <dbReference type="Proteomes" id="UP000050517"/>
    </source>
</evidence>
<proteinExistence type="predicted"/>
<name>A0A0Q0YEW8_9CORY</name>
<protein>
    <submittedName>
        <fullName evidence="2">Uncharacterized protein</fullName>
    </submittedName>
</protein>
<dbReference type="PATRIC" id="fig|1544416.3.peg.85"/>
<dbReference type="AlphaFoldDB" id="A0A0Q0YEW8"/>
<dbReference type="Proteomes" id="UP000050517">
    <property type="component" value="Unassembled WGS sequence"/>
</dbReference>
<evidence type="ECO:0000256" key="1">
    <source>
        <dbReference type="SAM" id="MobiDB-lite"/>
    </source>
</evidence>